<sequence length="170" mass="20248">MNIKIESHFIPVYDNIREEILSYGDELKRSSPVRADHTRWQLQDENRAFDKFIDTFHEIYPKYKINELWGCTYRQGDYAEAHNHFGFDLAFVWFVDTCSHCSPLIFPDIKHPWLEHEAVIEPRNGMLYVFTGKDIHYVEPHTCDHERIIMSGNVRRSINKTVSPIDNPWH</sequence>
<reference evidence="1 2" key="1">
    <citation type="journal article" date="2010" name="Environ. Microbiol.">
        <title>Genomic analysis of oceanic cyanobacterial myoviruses compared with T4-like myoviruses from diverse hosts and environments.</title>
        <authorList>
            <person name="Sullivan M.B."/>
            <person name="Huang K.H."/>
            <person name="Ignacio-Espinoza J.C."/>
            <person name="Berlin A.M."/>
            <person name="Kelly L."/>
            <person name="Weigele P.R."/>
            <person name="DeFrancesco A.S."/>
            <person name="Kern S.E."/>
            <person name="Thompson L.R."/>
            <person name="Young S."/>
            <person name="Yandava C."/>
            <person name="Fu R."/>
            <person name="Krastins B."/>
            <person name="Chase M."/>
            <person name="Sarracino D."/>
            <person name="Osburne M.S."/>
            <person name="Henn M.R."/>
            <person name="Chisholm S.W."/>
        </authorList>
    </citation>
    <scope>NUCLEOTIDE SEQUENCE [LARGE SCALE GENOMIC DNA]</scope>
    <source>
        <strain evidence="1">M4-259</strain>
    </source>
</reference>
<name>E3SSP6_9CAUD</name>
<organism evidence="1 2">
    <name type="scientific">Prochlorococcus phage P-HM2</name>
    <dbReference type="NCBI Taxonomy" id="445696"/>
    <lineage>
        <taxon>Viruses</taxon>
        <taxon>Duplodnaviria</taxon>
        <taxon>Heunggongvirae</taxon>
        <taxon>Uroviricota</taxon>
        <taxon>Caudoviricetes</taxon>
        <taxon>Eurybiavirus</taxon>
        <taxon>Eurybiavirus PHM2</taxon>
    </lineage>
</organism>
<accession>E3SSP6</accession>
<gene>
    <name evidence="1" type="ORF">PHM2_046</name>
</gene>
<protein>
    <recommendedName>
        <fullName evidence="3">2OG-Fe(II) oxygenase</fullName>
    </recommendedName>
</protein>
<evidence type="ECO:0008006" key="3">
    <source>
        <dbReference type="Google" id="ProtNLM"/>
    </source>
</evidence>
<dbReference type="Gene3D" id="2.60.120.620">
    <property type="entry name" value="q2cbj1_9rhob like domain"/>
    <property type="match status" value="1"/>
</dbReference>
<evidence type="ECO:0000313" key="1">
    <source>
        <dbReference type="EMBL" id="ADO99824.1"/>
    </source>
</evidence>
<proteinExistence type="predicted"/>
<dbReference type="OrthoDB" id="33308at10239"/>
<dbReference type="EMBL" id="GU075905">
    <property type="protein sequence ID" value="ADO99824.1"/>
    <property type="molecule type" value="Genomic_DNA"/>
</dbReference>
<dbReference type="GeneID" id="10327917"/>
<dbReference type="RefSeq" id="YP_004323415.1">
    <property type="nucleotide sequence ID" value="NC_015284.1"/>
</dbReference>
<evidence type="ECO:0000313" key="2">
    <source>
        <dbReference type="Proteomes" id="UP000006538"/>
    </source>
</evidence>
<dbReference type="KEGG" id="vg:10327917"/>
<dbReference type="Proteomes" id="UP000006538">
    <property type="component" value="Segment"/>
</dbReference>
<keyword evidence="2" id="KW-1185">Reference proteome</keyword>